<dbReference type="AlphaFoldDB" id="A0A7S2V787"/>
<dbReference type="Gene3D" id="3.40.50.1110">
    <property type="entry name" value="SGNH hydrolase"/>
    <property type="match status" value="1"/>
</dbReference>
<feature type="signal peptide" evidence="2">
    <location>
        <begin position="1"/>
        <end position="23"/>
    </location>
</feature>
<accession>A0A7S2V787</accession>
<dbReference type="Pfam" id="PF00657">
    <property type="entry name" value="Lipase_GDSL"/>
    <property type="match status" value="1"/>
</dbReference>
<dbReference type="EMBL" id="HBHR01021741">
    <property type="protein sequence ID" value="CAD9873161.1"/>
    <property type="molecule type" value="Transcribed_RNA"/>
</dbReference>
<organism evidence="3">
    <name type="scientific">Fibrocapsa japonica</name>
    <dbReference type="NCBI Taxonomy" id="94617"/>
    <lineage>
        <taxon>Eukaryota</taxon>
        <taxon>Sar</taxon>
        <taxon>Stramenopiles</taxon>
        <taxon>Ochrophyta</taxon>
        <taxon>Raphidophyceae</taxon>
        <taxon>Chattonellales</taxon>
        <taxon>Chattonellaceae</taxon>
        <taxon>Fibrocapsa</taxon>
    </lineage>
</organism>
<dbReference type="InterPro" id="IPR036514">
    <property type="entry name" value="SGNH_hydro_sf"/>
</dbReference>
<evidence type="ECO:0000256" key="1">
    <source>
        <dbReference type="ARBA" id="ARBA00022801"/>
    </source>
</evidence>
<evidence type="ECO:0008006" key="4">
    <source>
        <dbReference type="Google" id="ProtNLM"/>
    </source>
</evidence>
<keyword evidence="2" id="KW-0732">Signal</keyword>
<proteinExistence type="predicted"/>
<protein>
    <recommendedName>
        <fullName evidence="4">SGNH hydrolase-type esterase domain-containing protein</fullName>
    </recommendedName>
</protein>
<dbReference type="PANTHER" id="PTHR45648:SF22">
    <property type="entry name" value="GDSL LIPASE_ACYLHYDROLASE FAMILY PROTEIN (AFU_ORTHOLOGUE AFUA_4G14700)"/>
    <property type="match status" value="1"/>
</dbReference>
<evidence type="ECO:0000256" key="2">
    <source>
        <dbReference type="SAM" id="SignalP"/>
    </source>
</evidence>
<gene>
    <name evidence="3" type="ORF">FJAP1339_LOCUS11093</name>
</gene>
<dbReference type="SUPFAM" id="SSF52266">
    <property type="entry name" value="SGNH hydrolase"/>
    <property type="match status" value="1"/>
</dbReference>
<dbReference type="GO" id="GO:0016788">
    <property type="term" value="F:hydrolase activity, acting on ester bonds"/>
    <property type="evidence" value="ECO:0007669"/>
    <property type="project" value="InterPro"/>
</dbReference>
<dbReference type="PANTHER" id="PTHR45648">
    <property type="entry name" value="GDSL LIPASE/ACYLHYDROLASE FAMILY PROTEIN (AFU_ORTHOLOGUE AFUA_4G14700)"/>
    <property type="match status" value="1"/>
</dbReference>
<dbReference type="CDD" id="cd01846">
    <property type="entry name" value="fatty_acyltransferase_like"/>
    <property type="match status" value="1"/>
</dbReference>
<keyword evidence="1" id="KW-0378">Hydrolase</keyword>
<dbReference type="InterPro" id="IPR001087">
    <property type="entry name" value="GDSL"/>
</dbReference>
<name>A0A7S2V787_9STRA</name>
<feature type="chain" id="PRO_5031555107" description="SGNH hydrolase-type esterase domain-containing protein" evidence="2">
    <location>
        <begin position="24"/>
        <end position="343"/>
    </location>
</feature>
<reference evidence="3" key="1">
    <citation type="submission" date="2021-01" db="EMBL/GenBank/DDBJ databases">
        <authorList>
            <person name="Corre E."/>
            <person name="Pelletier E."/>
            <person name="Niang G."/>
            <person name="Scheremetjew M."/>
            <person name="Finn R."/>
            <person name="Kale V."/>
            <person name="Holt S."/>
            <person name="Cochrane G."/>
            <person name="Meng A."/>
            <person name="Brown T."/>
            <person name="Cohen L."/>
        </authorList>
    </citation>
    <scope>NUCLEOTIDE SEQUENCE</scope>
    <source>
        <strain evidence="3">CCMP1661</strain>
    </source>
</reference>
<evidence type="ECO:0000313" key="3">
    <source>
        <dbReference type="EMBL" id="CAD9873161.1"/>
    </source>
</evidence>
<dbReference type="InterPro" id="IPR051058">
    <property type="entry name" value="GDSL_Est/Lipase"/>
</dbReference>
<sequence length="343" mass="37185">MGLSKAIATGIAISLYLPSLCLGDLYLDWEGIVSFGDSLSDAGNMANFLPFLKTAIFPSPPYDELRASNGPTWPEYLKNYLPYSENFMTYAYSGATTSDEHAASELIPHLGQQVQTYIDSGNMQPYWGHIMLIGGNDILDILLKMSLGEAVDMNASAMSVSESILNGMRTLAEAGVKQIIYWPVSGGDVMPRIVLLGASEGFTALATGINGLIQAGIPQIISEFDVEISYLAEVTLEKALGRFLEKNPQAIIDDRCAVYTPPDFQTLESVCDNPENYFFFDSLHPTTAGHEVLAEALLEELGSELPTCQSSEDCPDGLTCGCTSSRRLRKVLFGGMSNDCYCG</sequence>